<dbReference type="InterPro" id="IPR042097">
    <property type="entry name" value="Aminopeptidase_N-like_N_sf"/>
</dbReference>
<keyword evidence="10" id="KW-0862">Zinc</keyword>
<evidence type="ECO:0000256" key="13">
    <source>
        <dbReference type="ARBA" id="ARBA00031533"/>
    </source>
</evidence>
<evidence type="ECO:0000256" key="11">
    <source>
        <dbReference type="ARBA" id="ARBA00023049"/>
    </source>
</evidence>
<comment type="catalytic activity">
    <reaction evidence="1">
        <text>Release of an N-terminal amino acid, Xaa-|-Yaa- from a peptide, amide or arylamide. Xaa is preferably Ala, but may be most amino acids including Pro (slow action). When a terminal hydrophobic residue is followed by a prolyl residue, the two may be released as an intact Xaa-Pro dipeptide.</text>
        <dbReference type="EC" id="3.4.11.2"/>
    </reaction>
</comment>
<dbReference type="AlphaFoldDB" id="A0A3N0GPP4"/>
<evidence type="ECO:0000256" key="5">
    <source>
        <dbReference type="ARBA" id="ARBA00015611"/>
    </source>
</evidence>
<dbReference type="CDD" id="cd09602">
    <property type="entry name" value="M1_APN"/>
    <property type="match status" value="1"/>
</dbReference>
<evidence type="ECO:0000256" key="8">
    <source>
        <dbReference type="ARBA" id="ARBA00022723"/>
    </source>
</evidence>
<name>A0A3N0GPP4_9ACTN</name>
<dbReference type="Pfam" id="PF17900">
    <property type="entry name" value="Peptidase_M1_N"/>
    <property type="match status" value="1"/>
</dbReference>
<feature type="domain" description="Peptidase M1 membrane alanine aminopeptidase" evidence="14">
    <location>
        <begin position="234"/>
        <end position="445"/>
    </location>
</feature>
<dbReference type="GO" id="GO:0070006">
    <property type="term" value="F:metalloaminopeptidase activity"/>
    <property type="evidence" value="ECO:0007669"/>
    <property type="project" value="TreeGrafter"/>
</dbReference>
<dbReference type="PANTHER" id="PTHR11533:SF174">
    <property type="entry name" value="PUROMYCIN-SENSITIVE AMINOPEPTIDASE-RELATED"/>
    <property type="match status" value="1"/>
</dbReference>
<comment type="cofactor">
    <cofactor evidence="2">
        <name>Zn(2+)</name>
        <dbReference type="ChEBI" id="CHEBI:29105"/>
    </cofactor>
</comment>
<dbReference type="InterPro" id="IPR045357">
    <property type="entry name" value="Aminopeptidase_N-like_N"/>
</dbReference>
<dbReference type="EC" id="3.4.11.2" evidence="4"/>
<sequence length="856" mass="95884">MPGTNLTREEAQTRARLLDVDSYTIELDLTTSEKTFASTTTIAFRASQPGASTFADLVGATVHEITLNGVALDPATAYADHRIQLDDLLADNVLVVRADCTYSHSGEGLHRFVDPADDRVYMYSQFEVPDARRVYTTFEQPDLKSVFTFKVTAPEDWKVVSNAPTPTPEPIGDGKARWIFPPTKKMSTYVTALVAGEYHEVQDVYEGKHGTIPLGHYCRQSLVQFLDRDELVKMTRQGFAFFEDAFAYPYPFEKYDQLYVPEYNMGAMENAGCVTLRDEYLPRSRQPRSFYEFRCSVILHEMAHMWFGDLVTMKWWDDLWLNESFAEWACYHAAVEATEFTESWTGFTNARKQTGYRQDQMPSTHPIAADNYDLQAVEVNFDMITYAKGAAVLKQLVAWVGLEPFLAGLRQYFQDFAYSNSEFTDLLLALEKASGRELQGWAQEWLQTAGVNTLTPEFELDADGNFTSFTVVQTADPEWPTIRRHRIGIGLYDEQADEDMRGHLLRTSSIEIDVTGERTEVPELVGTRQPELLLLNDADLAYAKIRLDERSLKVAINDLSRIDDSLTRALVWGAAWDMTRDAEMSATDFVHLVLANIGQETDAWGISRIPVYAAQAVNSLSSPAHRPALQEQWQRGLRQLLEDAEPGSDQQLTFMRSYASAAVTEEAIADLEGLLDGTLTFEGLAMDQDLRWALISGLARLGRAGDRIDVELAADNTISGKEHAAAARAAQPTAEAKAEAWETAFVRADTPNETQRSIVLAFQVHDQQAVLAPYVDKYLEAAETLWEHLGTHRASVALNFGFPRPLASPELLDRVDAWLAQTTANPAAVRYVKEGRADVARYLAAQARDAERAVTA</sequence>
<dbReference type="GO" id="GO:0016020">
    <property type="term" value="C:membrane"/>
    <property type="evidence" value="ECO:0007669"/>
    <property type="project" value="TreeGrafter"/>
</dbReference>
<dbReference type="InterPro" id="IPR027268">
    <property type="entry name" value="Peptidase_M4/M1_CTD_sf"/>
</dbReference>
<comment type="similarity">
    <text evidence="3">Belongs to the peptidase M1 family.</text>
</comment>
<reference evidence="17 18" key="1">
    <citation type="submission" date="2018-11" db="EMBL/GenBank/DDBJ databases">
        <authorList>
            <person name="Li F."/>
        </authorList>
    </citation>
    <scope>NUCLEOTIDE SEQUENCE [LARGE SCALE GENOMIC DNA]</scope>
    <source>
        <strain evidence="17 18">Gsoil 818</strain>
    </source>
</reference>
<evidence type="ECO:0000259" key="16">
    <source>
        <dbReference type="Pfam" id="PF17900"/>
    </source>
</evidence>
<dbReference type="GO" id="GO:0008270">
    <property type="term" value="F:zinc ion binding"/>
    <property type="evidence" value="ECO:0007669"/>
    <property type="project" value="InterPro"/>
</dbReference>
<dbReference type="Gene3D" id="2.60.40.1730">
    <property type="entry name" value="tricorn interacting facor f3 domain"/>
    <property type="match status" value="1"/>
</dbReference>
<keyword evidence="11" id="KW-0482">Metalloprotease</keyword>
<dbReference type="InterPro" id="IPR001930">
    <property type="entry name" value="Peptidase_M1"/>
</dbReference>
<dbReference type="GO" id="GO:0016285">
    <property type="term" value="F:alanyl aminopeptidase activity"/>
    <property type="evidence" value="ECO:0007669"/>
    <property type="project" value="UniProtKB-EC"/>
</dbReference>
<dbReference type="EMBL" id="RJSF01000040">
    <property type="protein sequence ID" value="RNM14379.1"/>
    <property type="molecule type" value="Genomic_DNA"/>
</dbReference>
<feature type="domain" description="Aminopeptidase N-like N-terminal" evidence="16">
    <location>
        <begin position="22"/>
        <end position="190"/>
    </location>
</feature>
<dbReference type="GO" id="GO:0006508">
    <property type="term" value="P:proteolysis"/>
    <property type="evidence" value="ECO:0007669"/>
    <property type="project" value="UniProtKB-KW"/>
</dbReference>
<dbReference type="InterPro" id="IPR050344">
    <property type="entry name" value="Peptidase_M1_aminopeptidases"/>
</dbReference>
<dbReference type="OrthoDB" id="3885507at2"/>
<keyword evidence="8" id="KW-0479">Metal-binding</keyword>
<evidence type="ECO:0000256" key="3">
    <source>
        <dbReference type="ARBA" id="ARBA00010136"/>
    </source>
</evidence>
<dbReference type="PRINTS" id="PR00756">
    <property type="entry name" value="ALADIPTASE"/>
</dbReference>
<keyword evidence="6 17" id="KW-0031">Aminopeptidase</keyword>
<dbReference type="InterPro" id="IPR012778">
    <property type="entry name" value="Pept_M1_aminopeptidase"/>
</dbReference>
<dbReference type="GO" id="GO:0042277">
    <property type="term" value="F:peptide binding"/>
    <property type="evidence" value="ECO:0007669"/>
    <property type="project" value="TreeGrafter"/>
</dbReference>
<evidence type="ECO:0000256" key="6">
    <source>
        <dbReference type="ARBA" id="ARBA00022438"/>
    </source>
</evidence>
<keyword evidence="18" id="KW-1185">Reference proteome</keyword>
<organism evidence="17 18">
    <name type="scientific">Nocardioides pocheonensis</name>
    <dbReference type="NCBI Taxonomy" id="661485"/>
    <lineage>
        <taxon>Bacteria</taxon>
        <taxon>Bacillati</taxon>
        <taxon>Actinomycetota</taxon>
        <taxon>Actinomycetes</taxon>
        <taxon>Propionibacteriales</taxon>
        <taxon>Nocardioidaceae</taxon>
        <taxon>Nocardioides</taxon>
    </lineage>
</organism>
<evidence type="ECO:0000259" key="14">
    <source>
        <dbReference type="Pfam" id="PF01433"/>
    </source>
</evidence>
<evidence type="ECO:0000256" key="4">
    <source>
        <dbReference type="ARBA" id="ARBA00012564"/>
    </source>
</evidence>
<proteinExistence type="inferred from homology"/>
<evidence type="ECO:0000256" key="7">
    <source>
        <dbReference type="ARBA" id="ARBA00022670"/>
    </source>
</evidence>
<evidence type="ECO:0000313" key="18">
    <source>
        <dbReference type="Proteomes" id="UP000279994"/>
    </source>
</evidence>
<dbReference type="GO" id="GO:0005615">
    <property type="term" value="C:extracellular space"/>
    <property type="evidence" value="ECO:0007669"/>
    <property type="project" value="TreeGrafter"/>
</dbReference>
<keyword evidence="9 17" id="KW-0378">Hydrolase</keyword>
<dbReference type="RefSeq" id="WP_123223788.1">
    <property type="nucleotide sequence ID" value="NZ_RJSF01000040.1"/>
</dbReference>
<gene>
    <name evidence="17" type="primary">pepN</name>
    <name evidence="17" type="ORF">EFL26_12285</name>
</gene>
<dbReference type="InterPro" id="IPR024571">
    <property type="entry name" value="ERAP1-like_C_dom"/>
</dbReference>
<dbReference type="SUPFAM" id="SSF63737">
    <property type="entry name" value="Leukotriene A4 hydrolase N-terminal domain"/>
    <property type="match status" value="1"/>
</dbReference>
<dbReference type="PANTHER" id="PTHR11533">
    <property type="entry name" value="PROTEASE M1 ZINC METALLOPROTEASE"/>
    <property type="match status" value="1"/>
</dbReference>
<dbReference type="GO" id="GO:0043171">
    <property type="term" value="P:peptide catabolic process"/>
    <property type="evidence" value="ECO:0007669"/>
    <property type="project" value="TreeGrafter"/>
</dbReference>
<dbReference type="GO" id="GO:0005737">
    <property type="term" value="C:cytoplasm"/>
    <property type="evidence" value="ECO:0007669"/>
    <property type="project" value="TreeGrafter"/>
</dbReference>
<evidence type="ECO:0000256" key="12">
    <source>
        <dbReference type="ARBA" id="ARBA00029811"/>
    </source>
</evidence>
<evidence type="ECO:0000259" key="15">
    <source>
        <dbReference type="Pfam" id="PF11838"/>
    </source>
</evidence>
<dbReference type="FunFam" id="1.10.390.10:FF:000004">
    <property type="entry name" value="Aminopeptidase N"/>
    <property type="match status" value="1"/>
</dbReference>
<dbReference type="Pfam" id="PF11838">
    <property type="entry name" value="ERAP1_C"/>
    <property type="match status" value="1"/>
</dbReference>
<dbReference type="SUPFAM" id="SSF55486">
    <property type="entry name" value="Metalloproteases ('zincins'), catalytic domain"/>
    <property type="match status" value="1"/>
</dbReference>
<feature type="domain" description="ERAP1-like C-terminal" evidence="15">
    <location>
        <begin position="533"/>
        <end position="841"/>
    </location>
</feature>
<dbReference type="FunFam" id="2.60.40.1730:FF:000010">
    <property type="entry name" value="Putative aminopeptidase N"/>
    <property type="match status" value="1"/>
</dbReference>
<evidence type="ECO:0000256" key="2">
    <source>
        <dbReference type="ARBA" id="ARBA00001947"/>
    </source>
</evidence>
<evidence type="ECO:0000256" key="1">
    <source>
        <dbReference type="ARBA" id="ARBA00000098"/>
    </source>
</evidence>
<dbReference type="InterPro" id="IPR014782">
    <property type="entry name" value="Peptidase_M1_dom"/>
</dbReference>
<comment type="caution">
    <text evidence="17">The sequence shown here is derived from an EMBL/GenBank/DDBJ whole genome shotgun (WGS) entry which is preliminary data.</text>
</comment>
<dbReference type="Proteomes" id="UP000279994">
    <property type="component" value="Unassembled WGS sequence"/>
</dbReference>
<keyword evidence="7" id="KW-0645">Protease</keyword>
<evidence type="ECO:0000256" key="10">
    <source>
        <dbReference type="ARBA" id="ARBA00022833"/>
    </source>
</evidence>
<accession>A0A3N0GPP4</accession>
<dbReference type="Pfam" id="PF01433">
    <property type="entry name" value="Peptidase_M1"/>
    <property type="match status" value="1"/>
</dbReference>
<dbReference type="NCBIfam" id="TIGR02412">
    <property type="entry name" value="pepN_strep_liv"/>
    <property type="match status" value="1"/>
</dbReference>
<evidence type="ECO:0000313" key="17">
    <source>
        <dbReference type="EMBL" id="RNM14379.1"/>
    </source>
</evidence>
<evidence type="ECO:0000256" key="9">
    <source>
        <dbReference type="ARBA" id="ARBA00022801"/>
    </source>
</evidence>
<protein>
    <recommendedName>
        <fullName evidence="5">Aminopeptidase N</fullName>
        <ecNumber evidence="4">3.4.11.2</ecNumber>
    </recommendedName>
    <alternativeName>
        <fullName evidence="12">Alanine aminopeptidase</fullName>
    </alternativeName>
    <alternativeName>
        <fullName evidence="13">Lysyl aminopeptidase</fullName>
    </alternativeName>
</protein>
<dbReference type="Gene3D" id="1.10.390.10">
    <property type="entry name" value="Neutral Protease Domain 2"/>
    <property type="match status" value="1"/>
</dbReference>